<evidence type="ECO:0000313" key="2">
    <source>
        <dbReference type="Proteomes" id="UP000824049"/>
    </source>
</evidence>
<evidence type="ECO:0000313" key="1">
    <source>
        <dbReference type="EMBL" id="HIZ39285.1"/>
    </source>
</evidence>
<organism evidence="1 2">
    <name type="scientific">Candidatus Anaerobutyricum stercoris</name>
    <dbReference type="NCBI Taxonomy" id="2838457"/>
    <lineage>
        <taxon>Bacteria</taxon>
        <taxon>Bacillati</taxon>
        <taxon>Bacillota</taxon>
        <taxon>Clostridia</taxon>
        <taxon>Lachnospirales</taxon>
        <taxon>Lachnospiraceae</taxon>
        <taxon>Anaerobutyricum</taxon>
    </lineage>
</organism>
<dbReference type="AlphaFoldDB" id="A0A9D2EKZ5"/>
<dbReference type="Proteomes" id="UP000824049">
    <property type="component" value="Unassembled WGS sequence"/>
</dbReference>
<protein>
    <submittedName>
        <fullName evidence="1">Uncharacterized protein</fullName>
    </submittedName>
</protein>
<gene>
    <name evidence="1" type="ORF">H9968_05050</name>
</gene>
<dbReference type="EMBL" id="DXBR01000049">
    <property type="protein sequence ID" value="HIZ39285.1"/>
    <property type="molecule type" value="Genomic_DNA"/>
</dbReference>
<comment type="caution">
    <text evidence="1">The sequence shown here is derived from an EMBL/GenBank/DDBJ whole genome shotgun (WGS) entry which is preliminary data.</text>
</comment>
<name>A0A9D2EKZ5_9FIRM</name>
<reference evidence="1" key="2">
    <citation type="submission" date="2021-04" db="EMBL/GenBank/DDBJ databases">
        <authorList>
            <person name="Gilroy R."/>
        </authorList>
    </citation>
    <scope>NUCLEOTIDE SEQUENCE</scope>
    <source>
        <strain evidence="1">CHK179-28034</strain>
    </source>
</reference>
<sequence>MKKLSELKKRLFVIVSGLVLLEKKAFFGEEIGKYRFLDGLFLFDKRDGTYVGVKSENVSARTHTSVKNHCSQLLDIYDSSVAPSEWMVARVEEEADSMGRVLNTENLIQADIAEK</sequence>
<accession>A0A9D2EKZ5</accession>
<proteinExistence type="predicted"/>
<reference evidence="1" key="1">
    <citation type="journal article" date="2021" name="PeerJ">
        <title>Extensive microbial diversity within the chicken gut microbiome revealed by metagenomics and culture.</title>
        <authorList>
            <person name="Gilroy R."/>
            <person name="Ravi A."/>
            <person name="Getino M."/>
            <person name="Pursley I."/>
            <person name="Horton D.L."/>
            <person name="Alikhan N.F."/>
            <person name="Baker D."/>
            <person name="Gharbi K."/>
            <person name="Hall N."/>
            <person name="Watson M."/>
            <person name="Adriaenssens E.M."/>
            <person name="Foster-Nyarko E."/>
            <person name="Jarju S."/>
            <person name="Secka A."/>
            <person name="Antonio M."/>
            <person name="Oren A."/>
            <person name="Chaudhuri R.R."/>
            <person name="La Ragione R."/>
            <person name="Hildebrand F."/>
            <person name="Pallen M.J."/>
        </authorList>
    </citation>
    <scope>NUCLEOTIDE SEQUENCE</scope>
    <source>
        <strain evidence="1">CHK179-28034</strain>
    </source>
</reference>